<feature type="region of interest" description="Disordered" evidence="1">
    <location>
        <begin position="149"/>
        <end position="171"/>
    </location>
</feature>
<dbReference type="OrthoDB" id="783578at2759"/>
<evidence type="ECO:0000313" key="2">
    <source>
        <dbReference type="EMBL" id="MQM06876.1"/>
    </source>
</evidence>
<evidence type="ECO:0000313" key="3">
    <source>
        <dbReference type="Proteomes" id="UP000652761"/>
    </source>
</evidence>
<name>A0A843WGI9_COLES</name>
<organism evidence="2 3">
    <name type="scientific">Colocasia esculenta</name>
    <name type="common">Wild taro</name>
    <name type="synonym">Arum esculentum</name>
    <dbReference type="NCBI Taxonomy" id="4460"/>
    <lineage>
        <taxon>Eukaryota</taxon>
        <taxon>Viridiplantae</taxon>
        <taxon>Streptophyta</taxon>
        <taxon>Embryophyta</taxon>
        <taxon>Tracheophyta</taxon>
        <taxon>Spermatophyta</taxon>
        <taxon>Magnoliopsida</taxon>
        <taxon>Liliopsida</taxon>
        <taxon>Araceae</taxon>
        <taxon>Aroideae</taxon>
        <taxon>Colocasieae</taxon>
        <taxon>Colocasia</taxon>
    </lineage>
</organism>
<comment type="caution">
    <text evidence="2">The sequence shown here is derived from an EMBL/GenBank/DDBJ whole genome shotgun (WGS) entry which is preliminary data.</text>
</comment>
<dbReference type="EMBL" id="NMUH01003729">
    <property type="protein sequence ID" value="MQM06876.1"/>
    <property type="molecule type" value="Genomic_DNA"/>
</dbReference>
<protein>
    <submittedName>
        <fullName evidence="2">Uncharacterized protein</fullName>
    </submittedName>
</protein>
<evidence type="ECO:0000256" key="1">
    <source>
        <dbReference type="SAM" id="MobiDB-lite"/>
    </source>
</evidence>
<dbReference type="AlphaFoldDB" id="A0A843WGI9"/>
<keyword evidence="3" id="KW-1185">Reference proteome</keyword>
<dbReference type="Proteomes" id="UP000652761">
    <property type="component" value="Unassembled WGS sequence"/>
</dbReference>
<gene>
    <name evidence="2" type="ORF">Taro_039707</name>
</gene>
<feature type="compositionally biased region" description="Basic and acidic residues" evidence="1">
    <location>
        <begin position="149"/>
        <end position="167"/>
    </location>
</feature>
<proteinExistence type="predicted"/>
<sequence>MVVDAAGSEFNIHDDQTNEKVTNNTAQRFYQLLRVSDRLSVFKCPGRAFRYSSTRALEDRELVAMEIYIFMNCAELDPYIEEFDLVILQRNPRLIDVQVEKEREKSFATWLRSRRYGTWRTEWEGFHLRRPRVYADRDRLPVHTGRPGDRDRLLVHADRPDDRDRLPDPASSVSFPIPIPTRYGEDRSRFCFPLYYDLVHAYILGPMESWKEFPPSVRELLFKMFTRRYVFTRPEDLPRARVVWESTA</sequence>
<accession>A0A843WGI9</accession>
<reference evidence="2" key="1">
    <citation type="submission" date="2017-07" db="EMBL/GenBank/DDBJ databases">
        <title>Taro Niue Genome Assembly and Annotation.</title>
        <authorList>
            <person name="Atibalentja N."/>
            <person name="Keating K."/>
            <person name="Fields C.J."/>
        </authorList>
    </citation>
    <scope>NUCLEOTIDE SEQUENCE</scope>
    <source>
        <strain evidence="2">Niue_2</strain>
        <tissue evidence="2">Leaf</tissue>
    </source>
</reference>